<dbReference type="Pfam" id="PF02260">
    <property type="entry name" value="FATC"/>
    <property type="match status" value="1"/>
</dbReference>
<reference evidence="10 11" key="1">
    <citation type="submission" date="2017-12" db="EMBL/GenBank/DDBJ databases">
        <title>Sequencing, de novo assembly and annotation of complete genome of a new Thraustochytrid species, strain FCC1311.</title>
        <authorList>
            <person name="Sedici K."/>
            <person name="Godart F."/>
            <person name="Aiese Cigliano R."/>
            <person name="Sanseverino W."/>
            <person name="Barakat M."/>
            <person name="Ortet P."/>
            <person name="Marechal E."/>
            <person name="Cagnac O."/>
            <person name="Amato A."/>
        </authorList>
    </citation>
    <scope>NUCLEOTIDE SEQUENCE [LARGE SCALE GENOMIC DNA]</scope>
</reference>
<keyword evidence="2" id="KW-0808">Transferase</keyword>
<feature type="region of interest" description="Disordered" evidence="7">
    <location>
        <begin position="1"/>
        <end position="29"/>
    </location>
</feature>
<evidence type="ECO:0000256" key="5">
    <source>
        <dbReference type="ARBA" id="ARBA00022840"/>
    </source>
</evidence>
<dbReference type="InterPro" id="IPR011009">
    <property type="entry name" value="Kinase-like_dom_sf"/>
</dbReference>
<dbReference type="InParanoid" id="A0A2R5GAK3"/>
<dbReference type="OrthoDB" id="381190at2759"/>
<dbReference type="InterPro" id="IPR036940">
    <property type="entry name" value="PI3/4_kinase_cat_sf"/>
</dbReference>
<keyword evidence="11" id="KW-1185">Reference proteome</keyword>
<organism evidence="10 11">
    <name type="scientific">Hondaea fermentalgiana</name>
    <dbReference type="NCBI Taxonomy" id="2315210"/>
    <lineage>
        <taxon>Eukaryota</taxon>
        <taxon>Sar</taxon>
        <taxon>Stramenopiles</taxon>
        <taxon>Bigyra</taxon>
        <taxon>Labyrinthulomycetes</taxon>
        <taxon>Thraustochytrida</taxon>
        <taxon>Thraustochytriidae</taxon>
        <taxon>Hondaea</taxon>
    </lineage>
</organism>
<feature type="compositionally biased region" description="Gly residues" evidence="7">
    <location>
        <begin position="19"/>
        <end position="29"/>
    </location>
</feature>
<accession>A0A2R5GAK3</accession>
<name>A0A2R5GAK3_9STRA</name>
<evidence type="ECO:0000259" key="8">
    <source>
        <dbReference type="PROSITE" id="PS50290"/>
    </source>
</evidence>
<evidence type="ECO:0000256" key="2">
    <source>
        <dbReference type="ARBA" id="ARBA00022679"/>
    </source>
</evidence>
<evidence type="ECO:0000259" key="9">
    <source>
        <dbReference type="PROSITE" id="PS51190"/>
    </source>
</evidence>
<keyword evidence="5" id="KW-0067">ATP-binding</keyword>
<dbReference type="GO" id="GO:0005524">
    <property type="term" value="F:ATP binding"/>
    <property type="evidence" value="ECO:0007669"/>
    <property type="project" value="UniProtKB-KW"/>
</dbReference>
<feature type="compositionally biased region" description="Polar residues" evidence="7">
    <location>
        <begin position="1526"/>
        <end position="1541"/>
    </location>
</feature>
<feature type="region of interest" description="Disordered" evidence="7">
    <location>
        <begin position="825"/>
        <end position="851"/>
    </location>
</feature>
<dbReference type="Proteomes" id="UP000241890">
    <property type="component" value="Unassembled WGS sequence"/>
</dbReference>
<dbReference type="SUPFAM" id="SSF56112">
    <property type="entry name" value="Protein kinase-like (PK-like)"/>
    <property type="match status" value="1"/>
</dbReference>
<dbReference type="PROSITE" id="PS50290">
    <property type="entry name" value="PI3_4_KINASE_3"/>
    <property type="match status" value="1"/>
</dbReference>
<sequence length="2601" mass="283410">MPALNTALLDGEEPDHGEGGGGGEDGGPLGAAMTLVEEVDLWATNTEVREAKARGVREVLAGTQTDLTARATVLSVLQQAASSSEAGATFVGAVVADCEAAAPNLRMLEWALSGLDKHFVFAKKHASESWLHITVAAIRCFHDPVMLLGIVLNDLLLGRHMISRTAGVPTDADEASSPSAHADPTSSSKTGNGHGNARRKGSGKGSSSGSNIHNSNSNSNTGSPSGSNGNPGSNASTISQLRFVRVMDALTEIAASVSGLYQLRLHFPTLVNAIVGLCASYPVPGKESADLLCAASDFLLREDFLVDWAAQQPVYSQMFFALDHDMAGACQRTDFSTRTTGVLTAWLTVYLALSRLGSPVEADTQLDTWASHATYFGQLLFAQADWAAIDLLGVVCANWIKLLTSFQAICRPGQYTWSRLISVLSCALRRPSPKVVTAILPMLGEAAARQTAAREIESDDVPNQSTALEQPGSALFELMSRGNVSEDSLRSFYERAFAHVSLDDHVRQVILAARDPPSCAWARFVVRNGLRLAHRQKAATRAETLLCAPSPKAMCETLRALHDTPDLQADWLNLVLTSASKEHGSASAQCLGLIEVAARFALRRRRRRLLVTALKAAAPNSLSPALSRACTLGNPEDAALRTLAAAKTADKTLILALVDAGDVGVQAAAMQRIARLEFTLQEPLLARAHKLLESAWTASESGHAGFERVDDFLQQASTMGFDFAAQKLYLESNVAAIAHARRARVAATFADQLVDRKLRTFAGPAGQTLSLLDHVLHAMQNADAPTAPMNAADAVAFLDLTRTLVFRLERAILLAADAGARLRTQDAKAKSSPGVSNEPGHGEPASDIGYPALGGQAAASRRASKFFDKNRAVCQDWFRNTRKRLLDARQTKQHLDTDTVWHAWQSLRDPSWNEELDLAMLRELGQCLVYRCECPDVLRELIKWAPEQAPADAWKQTIEAAALHAGEAYEDAARLYSSVARDLLAADRSRLGDWDSAFEALRWSVQGTLDCLVATGDTEGVSQWSAFLTKEQERAWEAKHETLADALTGSASALHLGGQLGTLSAAGCGAVGCLVDPLQAVSASHFESDSGAFADYWMSRALVRQAGLEDSASHGEGFDTVFHGLEQADRALRKDLAVGFLSNADTLCLSRLQSHLWAVRACGLASDVEALELTRMADIPSLSAMWWPLRLAPSQSRGDALLIAARKARETGNPKSALRLMSAFKENEVRDEVMSSQTILRAFLAAPEPSGVNDMMTRLQPAEAHMAHMELSRLETEAETRKVHLWHACETAAALSDADTKGMCWYEYGALCEAEGEMENAVSAFAKFVRWSSSVHEHAGRRTAACLRLLGMLPQLEEAVTSDDVRAELAMTPTLAWTQLIPQILAGAARPSELLQALALRIARAHPGRITWSVIAAREQLGEDLFRQLRAQIPAFAGAESIVAELVGCAIWLEERWHALIRRVLAQKRKTLEAIRSIQSNVYFDEATKRKSCRDVMQPSISNLRDHFEATLGGALEPHETDDSEPAQSAQPQGFQASRPTARSHELRENIGRAINLLDNFEIYGIETAWDALEVEEHKLATWLRMRQGDASLQEFAPGLFRSDVLQGEYTLRVPGQWDVGVHSFENRVQALTSKTRPKRVWIRGTDGRPYGFLLKGGDDMRLDERVLQIGSILDSLLPEAGSIRTYEVVALGQSVGLVQWVEGARPIMDVYESRCLSEGTRALKGDAFVSAIHRRLAKESNISLEAAREIRRTDWPEAIIIDALRELVCLVPKDLLARELWTCSPDASAWWARSKRYARSLAGSSIFGHIMGLGDRHVSNIMLDLSSGPGSGELVHIDYNVCFESGHRLAVPETVPFRLTRSLQGALPLQRAVRNEDGSSAALDAPGWCGKEGIYAGWARVALTCMREHRKLILSLVGSIVNDSSISWTGSKMKVADNSLNVNVSISLLASEVNIPDEADDDESLRVDALLALEEEAKAAAEAVPRPVLPQHAVQDDKISHRYRPGSRQESAHHEIVNEPEQMSSIDRQRLGAVLGGLDPGNGDAIDDEERQDPRAALEQLEGDLEELRGNLRLRREWLTEALQSIIQVQGRCDRMQAQLASGSIALQQGHVLPRIDASLTQAFAMLDVRRDASAGKLKTVAEEAMRSLESLQSDLKQHGEADGYGSNTLVDDWVSRFQTMRMGVYEILDMALAVIETDRLSAKEMERLASNVERAEEGIRNTVAGVEADHIRSTVASVAQTCVDPSVAWRHAFALDWFWNAGIGAFDRSAAALSAVKARLELRRQLARLEKELASSIEAFRRAGAQTDTSRRAVLESAEALSRVLSSVAKIEAQALDVRVPATTMIAADSSESGAPGAAAAAAAVGAGGRLDEPMALHSWESMSMDTEFGPLAEEAAKEVEELARGIREGLALARRIRALREAAREVDDAEAAHRRFREKKVAEAERARAALNDKIEVLRNSALLGNAQVWANISNIRRGADQEGPFFELASDLIAQRTLSSQADIKLARLVQCTQRIRDRLRKLLALARKGTGDFGRRPPDEETQRKRRQVKAAEVLRRVDAKLSDAEPVASLVATLTSQATSEKRLARMYEGWMPFV</sequence>
<evidence type="ECO:0000313" key="10">
    <source>
        <dbReference type="EMBL" id="GBG28042.1"/>
    </source>
</evidence>
<feature type="coiled-coil region" evidence="6">
    <location>
        <begin position="2274"/>
        <end position="2301"/>
    </location>
</feature>
<dbReference type="InterPro" id="IPR050517">
    <property type="entry name" value="DDR_Repair_Kinase"/>
</dbReference>
<dbReference type="GO" id="GO:0004674">
    <property type="term" value="F:protein serine/threonine kinase activity"/>
    <property type="evidence" value="ECO:0007669"/>
    <property type="project" value="UniProtKB-EC"/>
</dbReference>
<dbReference type="EMBL" id="BEYU01000038">
    <property type="protein sequence ID" value="GBG28042.1"/>
    <property type="molecule type" value="Genomic_DNA"/>
</dbReference>
<dbReference type="SMART" id="SM00146">
    <property type="entry name" value="PI3Kc"/>
    <property type="match status" value="1"/>
</dbReference>
<keyword evidence="4 10" id="KW-0418">Kinase</keyword>
<feature type="compositionally biased region" description="Low complexity" evidence="7">
    <location>
        <begin position="205"/>
        <end position="234"/>
    </location>
</feature>
<feature type="domain" description="FATC" evidence="9">
    <location>
        <begin position="2569"/>
        <end position="2601"/>
    </location>
</feature>
<dbReference type="PANTHER" id="PTHR11139">
    <property type="entry name" value="ATAXIA TELANGIECTASIA MUTATED ATM -RELATED"/>
    <property type="match status" value="1"/>
</dbReference>
<dbReference type="SMART" id="SM01343">
    <property type="entry name" value="FATC"/>
    <property type="match status" value="1"/>
</dbReference>
<dbReference type="PROSITE" id="PS00916">
    <property type="entry name" value="PI3_4_KINASE_2"/>
    <property type="match status" value="1"/>
</dbReference>
<dbReference type="InterPro" id="IPR018936">
    <property type="entry name" value="PI3/4_kinase_CS"/>
</dbReference>
<dbReference type="Gene3D" id="1.10.1070.11">
    <property type="entry name" value="Phosphatidylinositol 3-/4-kinase, catalytic domain"/>
    <property type="match status" value="1"/>
</dbReference>
<comment type="caution">
    <text evidence="10">The sequence shown here is derived from an EMBL/GenBank/DDBJ whole genome shotgun (WGS) entry which is preliminary data.</text>
</comment>
<protein>
    <recommendedName>
        <fullName evidence="1">non-specific serine/threonine protein kinase</fullName>
        <ecNumber evidence="1">2.7.11.1</ecNumber>
    </recommendedName>
</protein>
<evidence type="ECO:0000256" key="6">
    <source>
        <dbReference type="SAM" id="Coils"/>
    </source>
</evidence>
<dbReference type="Gene3D" id="3.30.1010.10">
    <property type="entry name" value="Phosphatidylinositol 3-kinase Catalytic Subunit, Chain A, domain 4"/>
    <property type="match status" value="1"/>
</dbReference>
<keyword evidence="3" id="KW-0547">Nucleotide-binding</keyword>
<evidence type="ECO:0000256" key="4">
    <source>
        <dbReference type="ARBA" id="ARBA00022777"/>
    </source>
</evidence>
<evidence type="ECO:0000256" key="1">
    <source>
        <dbReference type="ARBA" id="ARBA00012513"/>
    </source>
</evidence>
<proteinExistence type="predicted"/>
<dbReference type="PROSITE" id="PS51190">
    <property type="entry name" value="FATC"/>
    <property type="match status" value="1"/>
</dbReference>
<feature type="compositionally biased region" description="Polar residues" evidence="7">
    <location>
        <begin position="176"/>
        <end position="191"/>
    </location>
</feature>
<feature type="domain" description="PI3K/PI4K catalytic" evidence="8">
    <location>
        <begin position="1625"/>
        <end position="1972"/>
    </location>
</feature>
<dbReference type="Pfam" id="PF00454">
    <property type="entry name" value="PI3_PI4_kinase"/>
    <property type="match status" value="1"/>
</dbReference>
<feature type="region of interest" description="Disordered" evidence="7">
    <location>
        <begin position="1516"/>
        <end position="1543"/>
    </location>
</feature>
<keyword evidence="6" id="KW-0175">Coiled coil</keyword>
<dbReference type="InterPro" id="IPR003152">
    <property type="entry name" value="FATC_dom"/>
</dbReference>
<dbReference type="EC" id="2.7.11.1" evidence="1"/>
<dbReference type="InterPro" id="IPR000403">
    <property type="entry name" value="PI3/4_kinase_cat_dom"/>
</dbReference>
<evidence type="ECO:0000313" key="11">
    <source>
        <dbReference type="Proteomes" id="UP000241890"/>
    </source>
</evidence>
<evidence type="ECO:0000256" key="7">
    <source>
        <dbReference type="SAM" id="MobiDB-lite"/>
    </source>
</evidence>
<evidence type="ECO:0000256" key="3">
    <source>
        <dbReference type="ARBA" id="ARBA00022741"/>
    </source>
</evidence>
<dbReference type="GO" id="GO:0005634">
    <property type="term" value="C:nucleus"/>
    <property type="evidence" value="ECO:0007669"/>
    <property type="project" value="TreeGrafter"/>
</dbReference>
<feature type="coiled-coil region" evidence="6">
    <location>
        <begin position="2415"/>
        <end position="2464"/>
    </location>
</feature>
<feature type="region of interest" description="Disordered" evidence="7">
    <location>
        <begin position="168"/>
        <end position="234"/>
    </location>
</feature>
<gene>
    <name evidence="10" type="ORF">FCC1311_042652</name>
</gene>